<evidence type="ECO:0000256" key="1">
    <source>
        <dbReference type="ARBA" id="ARBA00004141"/>
    </source>
</evidence>
<organism evidence="10 11">
    <name type="scientific">Lolium multiflorum</name>
    <name type="common">Italian ryegrass</name>
    <name type="synonym">Lolium perenne subsp. multiflorum</name>
    <dbReference type="NCBI Taxonomy" id="4521"/>
    <lineage>
        <taxon>Eukaryota</taxon>
        <taxon>Viridiplantae</taxon>
        <taxon>Streptophyta</taxon>
        <taxon>Embryophyta</taxon>
        <taxon>Tracheophyta</taxon>
        <taxon>Spermatophyta</taxon>
        <taxon>Magnoliopsida</taxon>
        <taxon>Liliopsida</taxon>
        <taxon>Poales</taxon>
        <taxon>Poaceae</taxon>
        <taxon>BOP clade</taxon>
        <taxon>Pooideae</taxon>
        <taxon>Poodae</taxon>
        <taxon>Poeae</taxon>
        <taxon>Poeae Chloroplast Group 2 (Poeae type)</taxon>
        <taxon>Loliodinae</taxon>
        <taxon>Loliinae</taxon>
        <taxon>Lolium</taxon>
    </lineage>
</organism>
<dbReference type="InterPro" id="IPR002110">
    <property type="entry name" value="Ankyrin_rpt"/>
</dbReference>
<evidence type="ECO:0000256" key="6">
    <source>
        <dbReference type="ARBA" id="ARBA00023136"/>
    </source>
</evidence>
<evidence type="ECO:0000256" key="3">
    <source>
        <dbReference type="ARBA" id="ARBA00022737"/>
    </source>
</evidence>
<evidence type="ECO:0000256" key="7">
    <source>
        <dbReference type="PROSITE-ProRule" id="PRU00023"/>
    </source>
</evidence>
<dbReference type="PROSITE" id="PS50297">
    <property type="entry name" value="ANK_REP_REGION"/>
    <property type="match status" value="2"/>
</dbReference>
<dbReference type="EMBL" id="JAUUTY010000003">
    <property type="protein sequence ID" value="KAK1660530.1"/>
    <property type="molecule type" value="Genomic_DNA"/>
</dbReference>
<accession>A0AAD8SMD2</accession>
<dbReference type="Gene3D" id="1.25.40.20">
    <property type="entry name" value="Ankyrin repeat-containing domain"/>
    <property type="match status" value="1"/>
</dbReference>
<evidence type="ECO:0000256" key="2">
    <source>
        <dbReference type="ARBA" id="ARBA00022692"/>
    </source>
</evidence>
<dbReference type="Pfam" id="PF12796">
    <property type="entry name" value="Ank_2"/>
    <property type="match status" value="3"/>
</dbReference>
<keyword evidence="2 8" id="KW-0812">Transmembrane</keyword>
<dbReference type="AlphaFoldDB" id="A0AAD8SMD2"/>
<dbReference type="InterPro" id="IPR026961">
    <property type="entry name" value="PGG_dom"/>
</dbReference>
<evidence type="ECO:0000259" key="9">
    <source>
        <dbReference type="Pfam" id="PF13962"/>
    </source>
</evidence>
<protein>
    <recommendedName>
        <fullName evidence="9">PGG domain-containing protein</fullName>
    </recommendedName>
</protein>
<dbReference type="SUPFAM" id="SSF48403">
    <property type="entry name" value="Ankyrin repeat"/>
    <property type="match status" value="2"/>
</dbReference>
<feature type="repeat" description="ANK" evidence="7">
    <location>
        <begin position="190"/>
        <end position="222"/>
    </location>
</feature>
<keyword evidence="5 7" id="KW-0040">ANK repeat</keyword>
<keyword evidence="6 8" id="KW-0472">Membrane</keyword>
<comment type="caution">
    <text evidence="10">The sequence shown here is derived from an EMBL/GenBank/DDBJ whole genome shotgun (WGS) entry which is preliminary data.</text>
</comment>
<dbReference type="GO" id="GO:0005886">
    <property type="term" value="C:plasma membrane"/>
    <property type="evidence" value="ECO:0007669"/>
    <property type="project" value="TreeGrafter"/>
</dbReference>
<sequence length="587" mass="63064">MDVELNKILHVIASNGDSPDFLECARVVYGKDNHLLDACNANGDTPFHCAARAGMVEMVSELISLARTEGGGQRLKAVLGKLNKQGETALHEALRLPYKETAVAMVSTLMAADAELSRVPPTEGTSPLYLAVLLGHDDIAERLHQQDEGLSYSGPNGQNALHAAVLRSTRMTNNLLEWNKKLSKQGDKTKGRTPIHFAALRGEVTVMSLLNADKSLVYQSDNDGSFPIHMAVTARQYIVVLALLKKCPDCAQLRDARGRTFFHIAAQQGSTLLVFLLLALLPKKQWFAPIINMQDNDGNTGLHLAVLAGSLHTFLFMLWDKDVMLNLSNCEGKTALDLAQSNIPTGVTFGLDPSRSIHSLLMVAGARYGAHSGNHDPVVLDKEKEEKKIMDSTPTIGIVSALLVTVTFAASFTVPGGYRADDDPVSSHHTAGTPVLAATYSFQAFIIANNLALLCSSMATISLMYAGITTVDIGTRMCAFVLSIFFLNSSARSLAAAFAFGMYAALAPVAHAAAIVTWLITAASLLDVVWFVCALSISQLALLNRIPTSVCVLRSVAAFVGPLLGALWPYAIIGGFLAYSKIFHTIN</sequence>
<reference evidence="10" key="1">
    <citation type="submission" date="2023-07" db="EMBL/GenBank/DDBJ databases">
        <title>A chromosome-level genome assembly of Lolium multiflorum.</title>
        <authorList>
            <person name="Chen Y."/>
            <person name="Copetti D."/>
            <person name="Kolliker R."/>
            <person name="Studer B."/>
        </authorList>
    </citation>
    <scope>NUCLEOTIDE SEQUENCE</scope>
    <source>
        <strain evidence="10">02402/16</strain>
        <tissue evidence="10">Leaf</tissue>
    </source>
</reference>
<evidence type="ECO:0000256" key="5">
    <source>
        <dbReference type="ARBA" id="ARBA00023043"/>
    </source>
</evidence>
<dbReference type="PANTHER" id="PTHR24186">
    <property type="entry name" value="PROTEIN PHOSPHATASE 1 REGULATORY SUBUNIT"/>
    <property type="match status" value="1"/>
</dbReference>
<evidence type="ECO:0000313" key="11">
    <source>
        <dbReference type="Proteomes" id="UP001231189"/>
    </source>
</evidence>
<feature type="transmembrane region" description="Helical" evidence="8">
    <location>
        <begin position="301"/>
        <end position="319"/>
    </location>
</feature>
<dbReference type="PROSITE" id="PS50088">
    <property type="entry name" value="ANK_REPEAT"/>
    <property type="match status" value="2"/>
</dbReference>
<keyword evidence="3" id="KW-0677">Repeat</keyword>
<feature type="transmembrane region" description="Helical" evidence="8">
    <location>
        <begin position="396"/>
        <end position="418"/>
    </location>
</feature>
<proteinExistence type="predicted"/>
<keyword evidence="4 8" id="KW-1133">Transmembrane helix</keyword>
<evidence type="ECO:0000256" key="4">
    <source>
        <dbReference type="ARBA" id="ARBA00022989"/>
    </source>
</evidence>
<feature type="transmembrane region" description="Helical" evidence="8">
    <location>
        <begin position="478"/>
        <end position="506"/>
    </location>
</feature>
<feature type="transmembrane region" description="Helical" evidence="8">
    <location>
        <begin position="512"/>
        <end position="535"/>
    </location>
</feature>
<keyword evidence="11" id="KW-1185">Reference proteome</keyword>
<feature type="domain" description="PGG" evidence="9">
    <location>
        <begin position="387"/>
        <end position="504"/>
    </location>
</feature>
<feature type="transmembrane region" description="Helical" evidence="8">
    <location>
        <begin position="556"/>
        <end position="579"/>
    </location>
</feature>
<gene>
    <name evidence="10" type="ORF">QYE76_048689</name>
</gene>
<dbReference type="InterPro" id="IPR036770">
    <property type="entry name" value="Ankyrin_rpt-contain_sf"/>
</dbReference>
<evidence type="ECO:0000256" key="8">
    <source>
        <dbReference type="SAM" id="Phobius"/>
    </source>
</evidence>
<name>A0AAD8SMD2_LOLMU</name>
<dbReference type="PANTHER" id="PTHR24186:SF50">
    <property type="entry name" value="ANKYRIN REPEAT-CONTAINING PROTEIN ITN1-LIKE ISOFORM X1"/>
    <property type="match status" value="1"/>
</dbReference>
<dbReference type="SMART" id="SM00248">
    <property type="entry name" value="ANK"/>
    <property type="match status" value="7"/>
</dbReference>
<comment type="subcellular location">
    <subcellularLocation>
        <location evidence="1">Membrane</location>
        <topology evidence="1">Multi-pass membrane protein</topology>
    </subcellularLocation>
</comment>
<dbReference type="Pfam" id="PF13962">
    <property type="entry name" value="PGG"/>
    <property type="match status" value="1"/>
</dbReference>
<feature type="transmembrane region" description="Helical" evidence="8">
    <location>
        <begin position="261"/>
        <end position="281"/>
    </location>
</feature>
<feature type="transmembrane region" description="Helical" evidence="8">
    <location>
        <begin position="438"/>
        <end position="466"/>
    </location>
</feature>
<dbReference type="Proteomes" id="UP001231189">
    <property type="component" value="Unassembled WGS sequence"/>
</dbReference>
<feature type="repeat" description="ANK" evidence="7">
    <location>
        <begin position="42"/>
        <end position="64"/>
    </location>
</feature>
<evidence type="ECO:0000313" key="10">
    <source>
        <dbReference type="EMBL" id="KAK1660530.1"/>
    </source>
</evidence>